<proteinExistence type="predicted"/>
<evidence type="ECO:0000313" key="1">
    <source>
        <dbReference type="EMBL" id="BAM44924.1"/>
    </source>
</evidence>
<name>K0IS00_9CAUD</name>
<accession>K0IS00</accession>
<dbReference type="Proteomes" id="UP000006172">
    <property type="component" value="Segment"/>
</dbReference>
<organism evidence="1 2">
    <name type="scientific">Enterococcus phage BC611</name>
    <dbReference type="NCBI Taxonomy" id="1173135"/>
    <lineage>
        <taxon>Viruses</taxon>
        <taxon>Duplodnaviria</taxon>
        <taxon>Heunggongvirae</taxon>
        <taxon>Uroviricota</taxon>
        <taxon>Caudoviricetes</taxon>
        <taxon>Saphexavirus</taxon>
        <taxon>Saphexavirus BC611</taxon>
    </lineage>
</organism>
<evidence type="ECO:0000313" key="2">
    <source>
        <dbReference type="Proteomes" id="UP000006172"/>
    </source>
</evidence>
<keyword evidence="2" id="KW-1185">Reference proteome</keyword>
<dbReference type="EMBL" id="AB712291">
    <property type="protein sequence ID" value="BAM44924.1"/>
    <property type="molecule type" value="Genomic_DNA"/>
</dbReference>
<sequence>MEPITECPERTLVGFIETLQKEYRKSLQENFPRALFLYF</sequence>
<reference evidence="1 2" key="1">
    <citation type="journal article" date="2012" name="J. Virol.">
        <title>Complete Genome Sequence of Bacteriophage BC-611 Specifically Infecting Enterococcus faecalis Strain NP-10011.</title>
        <authorList>
            <person name="Horiuchi T."/>
            <person name="Sakka M."/>
            <person name="Hayashi A."/>
            <person name="Shimada T."/>
            <person name="Kimura T."/>
            <person name="Sakka K."/>
        </authorList>
    </citation>
    <scope>NUCLEOTIDE SEQUENCE [LARGE SCALE GENOMIC DNA]</scope>
</reference>
<dbReference type="RefSeq" id="YP_006742189.1">
    <property type="nucleotide sequence ID" value="NC_018086.1"/>
</dbReference>
<protein>
    <submittedName>
        <fullName evidence="1">Uncharacterized protein</fullName>
    </submittedName>
</protein>
<dbReference type="GeneID" id="14517104"/>
<dbReference type="KEGG" id="vg:14517104"/>